<dbReference type="InterPro" id="IPR008983">
    <property type="entry name" value="Tumour_necrosis_fac-like_dom"/>
</dbReference>
<keyword evidence="6" id="KW-1185">Reference proteome</keyword>
<evidence type="ECO:0000256" key="1">
    <source>
        <dbReference type="ARBA" id="ARBA00004613"/>
    </source>
</evidence>
<dbReference type="Pfam" id="PF00386">
    <property type="entry name" value="C1q"/>
    <property type="match status" value="1"/>
</dbReference>
<evidence type="ECO:0000256" key="3">
    <source>
        <dbReference type="ARBA" id="ARBA00022729"/>
    </source>
</evidence>
<dbReference type="PANTHER" id="PTHR22923">
    <property type="entry name" value="CEREBELLIN-RELATED"/>
    <property type="match status" value="1"/>
</dbReference>
<keyword evidence="2" id="KW-0964">Secreted</keyword>
<dbReference type="SUPFAM" id="SSF49842">
    <property type="entry name" value="TNF-like"/>
    <property type="match status" value="1"/>
</dbReference>
<dbReference type="PANTHER" id="PTHR22923:SF116">
    <property type="entry name" value="C1Q DOMAIN-CONTAINING PROTEIN"/>
    <property type="match status" value="1"/>
</dbReference>
<comment type="caution">
    <text evidence="5">The sequence shown here is derived from an EMBL/GenBank/DDBJ whole genome shotgun (WGS) entry which is preliminary data.</text>
</comment>
<evidence type="ECO:0000259" key="4">
    <source>
        <dbReference type="PROSITE" id="PS50871"/>
    </source>
</evidence>
<dbReference type="InterPro" id="IPR001073">
    <property type="entry name" value="C1q_dom"/>
</dbReference>
<feature type="domain" description="C1q" evidence="4">
    <location>
        <begin position="1"/>
        <end position="129"/>
    </location>
</feature>
<dbReference type="AlphaFoldDB" id="A0AA88Y6S0"/>
<gene>
    <name evidence="5" type="ORF">FSP39_025331</name>
</gene>
<dbReference type="SMART" id="SM00110">
    <property type="entry name" value="C1Q"/>
    <property type="match status" value="1"/>
</dbReference>
<accession>A0AA88Y6S0</accession>
<keyword evidence="3" id="KW-0732">Signal</keyword>
<protein>
    <recommendedName>
        <fullName evidence="4">C1q domain-containing protein</fullName>
    </recommendedName>
</protein>
<dbReference type="GO" id="GO:0005576">
    <property type="term" value="C:extracellular region"/>
    <property type="evidence" value="ECO:0007669"/>
    <property type="project" value="UniProtKB-SubCell"/>
</dbReference>
<evidence type="ECO:0000313" key="6">
    <source>
        <dbReference type="Proteomes" id="UP001186944"/>
    </source>
</evidence>
<dbReference type="EMBL" id="VSWD01000007">
    <property type="protein sequence ID" value="KAK3099021.1"/>
    <property type="molecule type" value="Genomic_DNA"/>
</dbReference>
<evidence type="ECO:0000313" key="5">
    <source>
        <dbReference type="EMBL" id="KAK3099021.1"/>
    </source>
</evidence>
<dbReference type="PRINTS" id="PR00007">
    <property type="entry name" value="COMPLEMNTC1Q"/>
</dbReference>
<dbReference type="Gene3D" id="2.60.120.40">
    <property type="match status" value="1"/>
</dbReference>
<evidence type="ECO:0000256" key="2">
    <source>
        <dbReference type="ARBA" id="ARBA00022525"/>
    </source>
</evidence>
<reference evidence="5" key="1">
    <citation type="submission" date="2019-08" db="EMBL/GenBank/DDBJ databases">
        <title>The improved chromosome-level genome for the pearl oyster Pinctada fucata martensii using PacBio sequencing and Hi-C.</title>
        <authorList>
            <person name="Zheng Z."/>
        </authorList>
    </citation>
    <scope>NUCLEOTIDE SEQUENCE</scope>
    <source>
        <strain evidence="5">ZZ-2019</strain>
        <tissue evidence="5">Adductor muscle</tissue>
    </source>
</reference>
<comment type="subcellular location">
    <subcellularLocation>
        <location evidence="1">Secreted</location>
    </subcellularLocation>
</comment>
<dbReference type="PROSITE" id="PS50871">
    <property type="entry name" value="C1Q"/>
    <property type="match status" value="1"/>
</dbReference>
<dbReference type="InterPro" id="IPR050822">
    <property type="entry name" value="Cerebellin_Synaptic_Org"/>
</dbReference>
<proteinExistence type="predicted"/>
<sequence length="129" mass="13877">MVAFSARASKDLVSSVASVTVVFDTIVTNIGKAYNGDTGIFTALSDGVYVFAWTVLTNPKKWFDSELVVNGTPKVYSAANSLGGGSYESTGCTSVLELKTGDRVWIRKRGSQGNHLRGNWSSFSGWKLL</sequence>
<organism evidence="5 6">
    <name type="scientific">Pinctada imbricata</name>
    <name type="common">Atlantic pearl-oyster</name>
    <name type="synonym">Pinctada martensii</name>
    <dbReference type="NCBI Taxonomy" id="66713"/>
    <lineage>
        <taxon>Eukaryota</taxon>
        <taxon>Metazoa</taxon>
        <taxon>Spiralia</taxon>
        <taxon>Lophotrochozoa</taxon>
        <taxon>Mollusca</taxon>
        <taxon>Bivalvia</taxon>
        <taxon>Autobranchia</taxon>
        <taxon>Pteriomorphia</taxon>
        <taxon>Pterioida</taxon>
        <taxon>Pterioidea</taxon>
        <taxon>Pteriidae</taxon>
        <taxon>Pinctada</taxon>
    </lineage>
</organism>
<dbReference type="Proteomes" id="UP001186944">
    <property type="component" value="Unassembled WGS sequence"/>
</dbReference>
<name>A0AA88Y6S0_PINIB</name>